<comment type="caution">
    <text evidence="1">The sequence shown here is derived from an EMBL/GenBank/DDBJ whole genome shotgun (WGS) entry which is preliminary data.</text>
</comment>
<protein>
    <submittedName>
        <fullName evidence="1">Uncharacterized protein</fullName>
    </submittedName>
</protein>
<name>A0A918VFF6_9FLAO</name>
<sequence>MYTLNRIRNSSFWFIDFLKGGNIRSHYKEIEALILQPNSPKSVEKRKNNLNNLLKHATSSTEYYKPYANYKSINDFPVIKKTVIQSNFEAFNSEKYLKAKNYKVSTSG</sequence>
<evidence type="ECO:0000313" key="2">
    <source>
        <dbReference type="Proteomes" id="UP000636004"/>
    </source>
</evidence>
<evidence type="ECO:0000313" key="1">
    <source>
        <dbReference type="EMBL" id="GGZ93848.1"/>
    </source>
</evidence>
<dbReference type="EMBL" id="BMWZ01000013">
    <property type="protein sequence ID" value="GGZ93848.1"/>
    <property type="molecule type" value="Genomic_DNA"/>
</dbReference>
<reference evidence="1" key="1">
    <citation type="journal article" date="2014" name="Int. J. Syst. Evol. Microbiol.">
        <title>Complete genome sequence of Corynebacterium casei LMG S-19264T (=DSM 44701T), isolated from a smear-ripened cheese.</title>
        <authorList>
            <consortium name="US DOE Joint Genome Institute (JGI-PGF)"/>
            <person name="Walter F."/>
            <person name="Albersmeier A."/>
            <person name="Kalinowski J."/>
            <person name="Ruckert C."/>
        </authorList>
    </citation>
    <scope>NUCLEOTIDE SEQUENCE</scope>
    <source>
        <strain evidence="1">KCTC 12710</strain>
    </source>
</reference>
<gene>
    <name evidence="1" type="ORF">GCM10007028_35250</name>
</gene>
<dbReference type="Proteomes" id="UP000636004">
    <property type="component" value="Unassembled WGS sequence"/>
</dbReference>
<dbReference type="RefSeq" id="WP_189362762.1">
    <property type="nucleotide sequence ID" value="NZ_BMWZ01000013.1"/>
</dbReference>
<keyword evidence="2" id="KW-1185">Reference proteome</keyword>
<organism evidence="1 2">
    <name type="scientific">Algibacter mikhailovii</name>
    <dbReference type="NCBI Taxonomy" id="425498"/>
    <lineage>
        <taxon>Bacteria</taxon>
        <taxon>Pseudomonadati</taxon>
        <taxon>Bacteroidota</taxon>
        <taxon>Flavobacteriia</taxon>
        <taxon>Flavobacteriales</taxon>
        <taxon>Flavobacteriaceae</taxon>
        <taxon>Algibacter</taxon>
    </lineage>
</organism>
<proteinExistence type="predicted"/>
<dbReference type="AlphaFoldDB" id="A0A918VFF6"/>
<accession>A0A918VFF6</accession>
<reference evidence="1" key="2">
    <citation type="submission" date="2020-09" db="EMBL/GenBank/DDBJ databases">
        <authorList>
            <person name="Sun Q."/>
            <person name="Kim S."/>
        </authorList>
    </citation>
    <scope>NUCLEOTIDE SEQUENCE</scope>
    <source>
        <strain evidence="1">KCTC 12710</strain>
    </source>
</reference>